<dbReference type="InterPro" id="IPR001268">
    <property type="entry name" value="NADH_UbQ_OxRdtase_30kDa_su"/>
</dbReference>
<accession>A0A285X875</accession>
<dbReference type="OrthoDB" id="9803286at2"/>
<dbReference type="Gene3D" id="3.30.460.80">
    <property type="entry name" value="NADH:ubiquinone oxidoreductase, 30kDa subunit"/>
    <property type="match status" value="1"/>
</dbReference>
<evidence type="ECO:0000259" key="3">
    <source>
        <dbReference type="Pfam" id="PF00329"/>
    </source>
</evidence>
<dbReference type="Proteomes" id="UP000219193">
    <property type="component" value="Unassembled WGS sequence"/>
</dbReference>
<dbReference type="SUPFAM" id="SSF143243">
    <property type="entry name" value="Nqo5-like"/>
    <property type="match status" value="1"/>
</dbReference>
<dbReference type="RefSeq" id="WP_097057295.1">
    <property type="nucleotide sequence ID" value="NZ_OCMF01000005.1"/>
</dbReference>
<gene>
    <name evidence="4" type="ORF">SAMN06296241_3100</name>
</gene>
<sequence>MNNEALQQTILSWFPDPEFPQPQFTEEGSQFLNLSTEPEQLHELMHLLKNNPETHFDYLFCLTGVDYGKELGVVYHLESTVHRHIMVVKVQTADRENPILDSVQDLWATANFHEREVFDFFGIKFKNHPNLKRLFLTDEWEGYPLRKDYVDETNMVVK</sequence>
<evidence type="ECO:0000256" key="1">
    <source>
        <dbReference type="ARBA" id="ARBA00007569"/>
    </source>
</evidence>
<dbReference type="InterPro" id="IPR010218">
    <property type="entry name" value="NADH_DH_suC"/>
</dbReference>
<organism evidence="4 5">
    <name type="scientific">Salinimicrobium sediminis</name>
    <dbReference type="NCBI Taxonomy" id="1343891"/>
    <lineage>
        <taxon>Bacteria</taxon>
        <taxon>Pseudomonadati</taxon>
        <taxon>Bacteroidota</taxon>
        <taxon>Flavobacteriia</taxon>
        <taxon>Flavobacteriales</taxon>
        <taxon>Flavobacteriaceae</taxon>
        <taxon>Salinimicrobium</taxon>
    </lineage>
</organism>
<dbReference type="EMBL" id="OCMF01000005">
    <property type="protein sequence ID" value="SOC81523.1"/>
    <property type="molecule type" value="Genomic_DNA"/>
</dbReference>
<dbReference type="NCBIfam" id="TIGR01961">
    <property type="entry name" value="NuoC_fam"/>
    <property type="match status" value="1"/>
</dbReference>
<evidence type="ECO:0000256" key="2">
    <source>
        <dbReference type="ARBA" id="ARBA00022448"/>
    </source>
</evidence>
<dbReference type="PANTHER" id="PTHR10884">
    <property type="entry name" value="NADH DEHYDROGENASE UBIQUINONE IRON-SULFUR PROTEIN 3"/>
    <property type="match status" value="1"/>
</dbReference>
<protein>
    <submittedName>
        <fullName evidence="4">NADH-quinone oxidoreductase subunit C</fullName>
    </submittedName>
</protein>
<dbReference type="GO" id="GO:0016651">
    <property type="term" value="F:oxidoreductase activity, acting on NAD(P)H"/>
    <property type="evidence" value="ECO:0007669"/>
    <property type="project" value="InterPro"/>
</dbReference>
<dbReference type="Pfam" id="PF00329">
    <property type="entry name" value="Complex1_30kDa"/>
    <property type="match status" value="1"/>
</dbReference>
<dbReference type="GO" id="GO:0008137">
    <property type="term" value="F:NADH dehydrogenase (ubiquinone) activity"/>
    <property type="evidence" value="ECO:0007669"/>
    <property type="project" value="InterPro"/>
</dbReference>
<feature type="domain" description="NADH:ubiquinone oxidoreductase 30kDa subunit" evidence="3">
    <location>
        <begin position="35"/>
        <end position="150"/>
    </location>
</feature>
<comment type="similarity">
    <text evidence="1">Belongs to the complex I 30 kDa subunit family.</text>
</comment>
<name>A0A285X875_9FLAO</name>
<dbReference type="AlphaFoldDB" id="A0A285X875"/>
<keyword evidence="5" id="KW-1185">Reference proteome</keyword>
<keyword evidence="2" id="KW-0813">Transport</keyword>
<proteinExistence type="inferred from homology"/>
<dbReference type="PANTHER" id="PTHR10884:SF14">
    <property type="entry name" value="NADH DEHYDROGENASE [UBIQUINONE] IRON-SULFUR PROTEIN 3, MITOCHONDRIAL"/>
    <property type="match status" value="1"/>
</dbReference>
<evidence type="ECO:0000313" key="4">
    <source>
        <dbReference type="EMBL" id="SOC81523.1"/>
    </source>
</evidence>
<dbReference type="InterPro" id="IPR037232">
    <property type="entry name" value="NADH_quin_OxRdtase_su_C/D-like"/>
</dbReference>
<reference evidence="5" key="1">
    <citation type="submission" date="2017-09" db="EMBL/GenBank/DDBJ databases">
        <authorList>
            <person name="Varghese N."/>
            <person name="Submissions S."/>
        </authorList>
    </citation>
    <scope>NUCLEOTIDE SEQUENCE [LARGE SCALE GENOMIC DNA]</scope>
    <source>
        <strain evidence="5">CGMCC 1.12641</strain>
    </source>
</reference>
<evidence type="ECO:0000313" key="5">
    <source>
        <dbReference type="Proteomes" id="UP000219193"/>
    </source>
</evidence>